<reference evidence="2" key="1">
    <citation type="journal article" date="2019" name="Int. J. Syst. Evol. Microbiol.">
        <title>The Global Catalogue of Microorganisms (GCM) 10K type strain sequencing project: providing services to taxonomists for standard genome sequencing and annotation.</title>
        <authorList>
            <consortium name="The Broad Institute Genomics Platform"/>
            <consortium name="The Broad Institute Genome Sequencing Center for Infectious Disease"/>
            <person name="Wu L."/>
            <person name="Ma J."/>
        </authorList>
    </citation>
    <scope>NUCLEOTIDE SEQUENCE [LARGE SCALE GENOMIC DNA]</scope>
    <source>
        <strain evidence="2">CCUG 53270</strain>
    </source>
</reference>
<dbReference type="Gene3D" id="2.120.10.10">
    <property type="match status" value="1"/>
</dbReference>
<gene>
    <name evidence="1" type="ORF">ACFQ4B_21670</name>
</gene>
<organism evidence="1 2">
    <name type="scientific">Paenibacillus vulneris</name>
    <dbReference type="NCBI Taxonomy" id="1133364"/>
    <lineage>
        <taxon>Bacteria</taxon>
        <taxon>Bacillati</taxon>
        <taxon>Bacillota</taxon>
        <taxon>Bacilli</taxon>
        <taxon>Bacillales</taxon>
        <taxon>Paenibacillaceae</taxon>
        <taxon>Paenibacillus</taxon>
    </lineage>
</organism>
<sequence length="405" mass="45353">MKPLADEFIKIYESSEPSSVYCYSPGLVRLASGRLVATMDLGGPGMKQPIGKIFTSDDKGKTWVHRGDFPFGHARPFVAGESLYILGHHGDLAIIRSDDEGECWTEPVSLTNGEQWHQAPCNVHYANGSVYLVMEKHLYGKIEVWGVGELAPVLMRGQTDTDLTKDNSWTFASELAFCDAVPAEELDYFGVPFFHTDPKRYIDLAPGRGCAPAGWLETNVVQFVDPDHYWHDPSGRTFHLWMRSHTGGSGYAAIAKVVEQEDGSMITKLEQVPSGKRIVYVPCPGGQMKFHILYDDVTRLYWLLSTQATDSMTKAERLPADRYNLPNNERTRLQLHFSKNCIDWCFAGLVAAGPSARQSRHYAAMAIDGEDLHILSRSGDELAYSAHNGNFISFHTVKHFRELVY</sequence>
<dbReference type="SUPFAM" id="SSF50939">
    <property type="entry name" value="Sialidases"/>
    <property type="match status" value="1"/>
</dbReference>
<evidence type="ECO:0000313" key="1">
    <source>
        <dbReference type="EMBL" id="MFD1222727.1"/>
    </source>
</evidence>
<keyword evidence="2" id="KW-1185">Reference proteome</keyword>
<proteinExistence type="predicted"/>
<dbReference type="EMBL" id="JBHTLU010000031">
    <property type="protein sequence ID" value="MFD1222727.1"/>
    <property type="molecule type" value="Genomic_DNA"/>
</dbReference>
<dbReference type="Proteomes" id="UP001597180">
    <property type="component" value="Unassembled WGS sequence"/>
</dbReference>
<accession>A0ABW3UQP0</accession>
<dbReference type="RefSeq" id="WP_345588483.1">
    <property type="nucleotide sequence ID" value="NZ_BAABJG010000015.1"/>
</dbReference>
<protein>
    <submittedName>
        <fullName evidence="1">Sialidase family protein</fullName>
    </submittedName>
</protein>
<name>A0ABW3UQP0_9BACL</name>
<comment type="caution">
    <text evidence="1">The sequence shown here is derived from an EMBL/GenBank/DDBJ whole genome shotgun (WGS) entry which is preliminary data.</text>
</comment>
<dbReference type="CDD" id="cd15482">
    <property type="entry name" value="Sialidase_non-viral"/>
    <property type="match status" value="1"/>
</dbReference>
<dbReference type="InterPro" id="IPR036278">
    <property type="entry name" value="Sialidase_sf"/>
</dbReference>
<evidence type="ECO:0000313" key="2">
    <source>
        <dbReference type="Proteomes" id="UP001597180"/>
    </source>
</evidence>